<accession>A0A9P4IKT4</accession>
<feature type="transmembrane region" description="Helical" evidence="11">
    <location>
        <begin position="323"/>
        <end position="342"/>
    </location>
</feature>
<feature type="transmembrane region" description="Helical" evidence="11">
    <location>
        <begin position="285"/>
        <end position="311"/>
    </location>
</feature>
<evidence type="ECO:0000256" key="4">
    <source>
        <dbReference type="ARBA" id="ARBA00022496"/>
    </source>
</evidence>
<dbReference type="Gene3D" id="1.20.1250.20">
    <property type="entry name" value="MFS general substrate transporter like domains"/>
    <property type="match status" value="2"/>
</dbReference>
<dbReference type="InterPro" id="IPR020846">
    <property type="entry name" value="MFS_dom"/>
</dbReference>
<evidence type="ECO:0000256" key="10">
    <source>
        <dbReference type="SAM" id="MobiDB-lite"/>
    </source>
</evidence>
<comment type="caution">
    <text evidence="13">The sequence shown here is derived from an EMBL/GenBank/DDBJ whole genome shotgun (WGS) entry which is preliminary data.</text>
</comment>
<keyword evidence="5 11" id="KW-0812">Transmembrane</keyword>
<feature type="compositionally biased region" description="Basic and acidic residues" evidence="10">
    <location>
        <begin position="24"/>
        <end position="40"/>
    </location>
</feature>
<proteinExistence type="inferred from homology"/>
<reference evidence="13" key="1">
    <citation type="journal article" date="2020" name="Stud. Mycol.">
        <title>101 Dothideomycetes genomes: a test case for predicting lifestyles and emergence of pathogens.</title>
        <authorList>
            <person name="Haridas S."/>
            <person name="Albert R."/>
            <person name="Binder M."/>
            <person name="Bloem J."/>
            <person name="Labutti K."/>
            <person name="Salamov A."/>
            <person name="Andreopoulos B."/>
            <person name="Baker S."/>
            <person name="Barry K."/>
            <person name="Bills G."/>
            <person name="Bluhm B."/>
            <person name="Cannon C."/>
            <person name="Castanera R."/>
            <person name="Culley D."/>
            <person name="Daum C."/>
            <person name="Ezra D."/>
            <person name="Gonzalez J."/>
            <person name="Henrissat B."/>
            <person name="Kuo A."/>
            <person name="Liang C."/>
            <person name="Lipzen A."/>
            <person name="Lutzoni F."/>
            <person name="Magnuson J."/>
            <person name="Mondo S."/>
            <person name="Nolan M."/>
            <person name="Ohm R."/>
            <person name="Pangilinan J."/>
            <person name="Park H.-J."/>
            <person name="Ramirez L."/>
            <person name="Alfaro M."/>
            <person name="Sun H."/>
            <person name="Tritt A."/>
            <person name="Yoshinaga Y."/>
            <person name="Zwiers L.-H."/>
            <person name="Turgeon B."/>
            <person name="Goodwin S."/>
            <person name="Spatafora J."/>
            <person name="Crous P."/>
            <person name="Grigoriev I."/>
        </authorList>
    </citation>
    <scope>NUCLEOTIDE SEQUENCE</scope>
    <source>
        <strain evidence="13">CBS 133067</strain>
    </source>
</reference>
<evidence type="ECO:0000256" key="1">
    <source>
        <dbReference type="ARBA" id="ARBA00004141"/>
    </source>
</evidence>
<keyword evidence="8" id="KW-0406">Ion transport</keyword>
<keyword evidence="3" id="KW-0813">Transport</keyword>
<dbReference type="SUPFAM" id="SSF103473">
    <property type="entry name" value="MFS general substrate transporter"/>
    <property type="match status" value="1"/>
</dbReference>
<feature type="transmembrane region" description="Helical" evidence="11">
    <location>
        <begin position="363"/>
        <end position="383"/>
    </location>
</feature>
<feature type="transmembrane region" description="Helical" evidence="11">
    <location>
        <begin position="565"/>
        <end position="587"/>
    </location>
</feature>
<comment type="subcellular location">
    <subcellularLocation>
        <location evidence="1">Membrane</location>
        <topology evidence="1">Multi-pass membrane protein</topology>
    </subcellularLocation>
</comment>
<dbReference type="FunFam" id="1.20.1250.20:FF:000302">
    <property type="entry name" value="MFS siderochrome iron transporter MirB"/>
    <property type="match status" value="1"/>
</dbReference>
<evidence type="ECO:0000256" key="7">
    <source>
        <dbReference type="ARBA" id="ARBA00023004"/>
    </source>
</evidence>
<dbReference type="Proteomes" id="UP000799772">
    <property type="component" value="Unassembled WGS sequence"/>
</dbReference>
<keyword evidence="6 11" id="KW-1133">Transmembrane helix</keyword>
<feature type="transmembrane region" description="Helical" evidence="11">
    <location>
        <begin position="151"/>
        <end position="168"/>
    </location>
</feature>
<feature type="transmembrane region" description="Helical" evidence="11">
    <location>
        <begin position="454"/>
        <end position="475"/>
    </location>
</feature>
<feature type="transmembrane region" description="Helical" evidence="11">
    <location>
        <begin position="239"/>
        <end position="261"/>
    </location>
</feature>
<name>A0A9P4IKT4_9PEZI</name>
<feature type="transmembrane region" description="Helical" evidence="11">
    <location>
        <begin position="209"/>
        <end position="227"/>
    </location>
</feature>
<comment type="similarity">
    <text evidence="2">Belongs to the major facilitator superfamily.</text>
</comment>
<feature type="transmembrane region" description="Helical" evidence="11">
    <location>
        <begin position="487"/>
        <end position="515"/>
    </location>
</feature>
<dbReference type="GO" id="GO:0010106">
    <property type="term" value="P:cellular response to iron ion starvation"/>
    <property type="evidence" value="ECO:0007669"/>
    <property type="project" value="UniProtKB-ARBA"/>
</dbReference>
<gene>
    <name evidence="13" type="ORF">NA57DRAFT_64488</name>
</gene>
<sequence>MAFNMRHLVSKVPFAGSQAISGNEKTDEQHPQNIDLEGKQAGDVTADTESQYGPSVEETPSEDAQEGVQQVEAVTLVWTKQALIFAYLCIFLVFFINSLQQQTSNSLTPYVISDFELHSLIPVTGIISNIMAGVIKLPVAKVLDLWGRSEGFAIMTALCTLGLILMAVCDNVETYAAAQVFYWIGVDGMQYVLDVVIADTSSLKNRSIAFAFSTSPYIATTFAGPAAAQSFLRNSTWRWAFGTYSIVIPVVALPIFSVLLLNQRKAKKLGVLQKERSGRTAFQSIWHYAVEFDALGVFLIVAGLVLFLLPFSLAGYQTDQWRSAKIIVMLVIGVVVLIAFALHERFLARKPFIPFHLLVDRSVLGANLLSGTLFIAFYCWDGYFTSYLQVVNGLSVSDAGYVANTYSIGSCFWAFVVAYFIRLTGRFKWLAWIGMVLQILGGGLMIHFRQPDTPIGFVVMCQIFIAFGGGTLVICEQMAAMAAVSHGEIAAILAILGMFASIGGAIGSSVSGAIWTNTLPGELMKRLPADAIDDFATIYGDLTTQLSYPKGTPVRDAVIGAYGVAQQRMCIAGTAILVLGFVWIAMWKDYKVSEMRQVKGRVF</sequence>
<keyword evidence="7" id="KW-0408">Iron</keyword>
<feature type="domain" description="Major facilitator superfamily (MFS) profile" evidence="12">
    <location>
        <begin position="82"/>
        <end position="590"/>
    </location>
</feature>
<evidence type="ECO:0000256" key="5">
    <source>
        <dbReference type="ARBA" id="ARBA00022692"/>
    </source>
</evidence>
<protein>
    <submittedName>
        <fullName evidence="13">MFS general substrate transporter</fullName>
    </submittedName>
</protein>
<organism evidence="13 14">
    <name type="scientific">Rhizodiscina lignyota</name>
    <dbReference type="NCBI Taxonomy" id="1504668"/>
    <lineage>
        <taxon>Eukaryota</taxon>
        <taxon>Fungi</taxon>
        <taxon>Dikarya</taxon>
        <taxon>Ascomycota</taxon>
        <taxon>Pezizomycotina</taxon>
        <taxon>Dothideomycetes</taxon>
        <taxon>Pleosporomycetidae</taxon>
        <taxon>Aulographales</taxon>
        <taxon>Rhizodiscinaceae</taxon>
        <taxon>Rhizodiscina</taxon>
    </lineage>
</organism>
<dbReference type="FunFam" id="1.20.1250.20:FF:000284">
    <property type="entry name" value="Siderophore iron transporter mirB"/>
    <property type="match status" value="1"/>
</dbReference>
<evidence type="ECO:0000313" key="14">
    <source>
        <dbReference type="Proteomes" id="UP000799772"/>
    </source>
</evidence>
<keyword evidence="4" id="KW-0410">Iron transport</keyword>
<evidence type="ECO:0000256" key="8">
    <source>
        <dbReference type="ARBA" id="ARBA00023065"/>
    </source>
</evidence>
<dbReference type="EMBL" id="ML978123">
    <property type="protein sequence ID" value="KAF2101793.1"/>
    <property type="molecule type" value="Genomic_DNA"/>
</dbReference>
<dbReference type="GO" id="GO:0006826">
    <property type="term" value="P:iron ion transport"/>
    <property type="evidence" value="ECO:0007669"/>
    <property type="project" value="UniProtKB-KW"/>
</dbReference>
<feature type="transmembrane region" description="Helical" evidence="11">
    <location>
        <begin position="403"/>
        <end position="422"/>
    </location>
</feature>
<evidence type="ECO:0000256" key="11">
    <source>
        <dbReference type="SAM" id="Phobius"/>
    </source>
</evidence>
<dbReference type="OrthoDB" id="4078873at2759"/>
<dbReference type="Pfam" id="PF07690">
    <property type="entry name" value="MFS_1"/>
    <property type="match status" value="1"/>
</dbReference>
<feature type="transmembrane region" description="Helical" evidence="11">
    <location>
        <begin position="120"/>
        <end position="139"/>
    </location>
</feature>
<evidence type="ECO:0000256" key="6">
    <source>
        <dbReference type="ARBA" id="ARBA00022989"/>
    </source>
</evidence>
<keyword evidence="14" id="KW-1185">Reference proteome</keyword>
<evidence type="ECO:0000256" key="3">
    <source>
        <dbReference type="ARBA" id="ARBA00022448"/>
    </source>
</evidence>
<dbReference type="InterPro" id="IPR036259">
    <property type="entry name" value="MFS_trans_sf"/>
</dbReference>
<feature type="region of interest" description="Disordered" evidence="10">
    <location>
        <begin position="19"/>
        <end position="64"/>
    </location>
</feature>
<feature type="transmembrane region" description="Helical" evidence="11">
    <location>
        <begin position="429"/>
        <end position="448"/>
    </location>
</feature>
<evidence type="ECO:0000256" key="2">
    <source>
        <dbReference type="ARBA" id="ARBA00008335"/>
    </source>
</evidence>
<dbReference type="PROSITE" id="PS50850">
    <property type="entry name" value="MFS"/>
    <property type="match status" value="1"/>
</dbReference>
<dbReference type="PANTHER" id="PTHR23501">
    <property type="entry name" value="MAJOR FACILITATOR SUPERFAMILY"/>
    <property type="match status" value="1"/>
</dbReference>
<feature type="transmembrane region" description="Helical" evidence="11">
    <location>
        <begin position="82"/>
        <end position="100"/>
    </location>
</feature>
<dbReference type="PANTHER" id="PTHR23501:SF107">
    <property type="entry name" value="TRANSPORTER, PUTATIVE (AFU_ORTHOLOGUE AFUA_7G04730)-RELATED"/>
    <property type="match status" value="1"/>
</dbReference>
<dbReference type="InterPro" id="IPR011701">
    <property type="entry name" value="MFS"/>
</dbReference>
<dbReference type="GO" id="GO:0005886">
    <property type="term" value="C:plasma membrane"/>
    <property type="evidence" value="ECO:0007669"/>
    <property type="project" value="TreeGrafter"/>
</dbReference>
<evidence type="ECO:0000256" key="9">
    <source>
        <dbReference type="ARBA" id="ARBA00023136"/>
    </source>
</evidence>
<evidence type="ECO:0000313" key="13">
    <source>
        <dbReference type="EMBL" id="KAF2101793.1"/>
    </source>
</evidence>
<dbReference type="GO" id="GO:0022857">
    <property type="term" value="F:transmembrane transporter activity"/>
    <property type="evidence" value="ECO:0007669"/>
    <property type="project" value="InterPro"/>
</dbReference>
<evidence type="ECO:0000259" key="12">
    <source>
        <dbReference type="PROSITE" id="PS50850"/>
    </source>
</evidence>
<keyword evidence="9 11" id="KW-0472">Membrane</keyword>
<dbReference type="AlphaFoldDB" id="A0A9P4IKT4"/>